<feature type="transmembrane region" description="Helical" evidence="9">
    <location>
        <begin position="152"/>
        <end position="175"/>
    </location>
</feature>
<evidence type="ECO:0000256" key="1">
    <source>
        <dbReference type="ARBA" id="ARBA00004477"/>
    </source>
</evidence>
<name>A0A163JQ15_ABSGL</name>
<dbReference type="OrthoDB" id="549017at2759"/>
<evidence type="ECO:0000256" key="7">
    <source>
        <dbReference type="ARBA" id="ARBA00022989"/>
    </source>
</evidence>
<dbReference type="UniPathway" id="UPA00196"/>
<protein>
    <recommendedName>
        <fullName evidence="12">GPI transamidase subunit PIG-U</fullName>
    </recommendedName>
</protein>
<dbReference type="GO" id="GO:0006506">
    <property type="term" value="P:GPI anchor biosynthetic process"/>
    <property type="evidence" value="ECO:0007669"/>
    <property type="project" value="UniProtKB-UniPathway"/>
</dbReference>
<evidence type="ECO:0000256" key="8">
    <source>
        <dbReference type="ARBA" id="ARBA00023136"/>
    </source>
</evidence>
<dbReference type="GO" id="GO:0042765">
    <property type="term" value="C:GPI-anchor transamidase complex"/>
    <property type="evidence" value="ECO:0007669"/>
    <property type="project" value="InterPro"/>
</dbReference>
<dbReference type="InterPro" id="IPR009600">
    <property type="entry name" value="PIG-U"/>
</dbReference>
<evidence type="ECO:0000256" key="4">
    <source>
        <dbReference type="ARBA" id="ARBA00022502"/>
    </source>
</evidence>
<keyword evidence="7 9" id="KW-1133">Transmembrane helix</keyword>
<keyword evidence="11" id="KW-1185">Reference proteome</keyword>
<feature type="transmembrane region" description="Helical" evidence="9">
    <location>
        <begin position="249"/>
        <end position="268"/>
    </location>
</feature>
<dbReference type="Pfam" id="PF06728">
    <property type="entry name" value="PIG-U"/>
    <property type="match status" value="1"/>
</dbReference>
<evidence type="ECO:0000256" key="5">
    <source>
        <dbReference type="ARBA" id="ARBA00022692"/>
    </source>
</evidence>
<proteinExistence type="inferred from homology"/>
<feature type="transmembrane region" description="Helical" evidence="9">
    <location>
        <begin position="302"/>
        <end position="330"/>
    </location>
</feature>
<dbReference type="GO" id="GO:0016255">
    <property type="term" value="P:attachment of GPI anchor to protein"/>
    <property type="evidence" value="ECO:0007669"/>
    <property type="project" value="InterPro"/>
</dbReference>
<gene>
    <name evidence="10" type="primary">ABSGL_07513.1 scaffold 8890</name>
</gene>
<keyword evidence="6" id="KW-0256">Endoplasmic reticulum</keyword>
<evidence type="ECO:0000313" key="10">
    <source>
        <dbReference type="EMBL" id="SAM01764.1"/>
    </source>
</evidence>
<dbReference type="InParanoid" id="A0A163JQ15"/>
<feature type="transmembrane region" description="Helical" evidence="9">
    <location>
        <begin position="81"/>
        <end position="104"/>
    </location>
</feature>
<keyword evidence="5 9" id="KW-0812">Transmembrane</keyword>
<dbReference type="EMBL" id="LT553587">
    <property type="protein sequence ID" value="SAM01764.1"/>
    <property type="molecule type" value="Genomic_DNA"/>
</dbReference>
<dbReference type="PANTHER" id="PTHR13121">
    <property type="entry name" value="GPI TRANSAMIDASE COMPONENT PIG-U"/>
    <property type="match status" value="1"/>
</dbReference>
<keyword evidence="4" id="KW-0337">GPI-anchor biosynthesis</keyword>
<comment type="similarity">
    <text evidence="3">Belongs to the PIGU family.</text>
</comment>
<dbReference type="STRING" id="4829.A0A163JQ15"/>
<reference evidence="10" key="1">
    <citation type="submission" date="2016-04" db="EMBL/GenBank/DDBJ databases">
        <authorList>
            <person name="Evans L.H."/>
            <person name="Alamgir A."/>
            <person name="Owens N."/>
            <person name="Weber N.D."/>
            <person name="Virtaneva K."/>
            <person name="Barbian K."/>
            <person name="Babar A."/>
            <person name="Rosenke K."/>
        </authorList>
    </citation>
    <scope>NUCLEOTIDE SEQUENCE [LARGE SCALE GENOMIC DNA]</scope>
    <source>
        <strain evidence="10">CBS 101.48</strain>
    </source>
</reference>
<evidence type="ECO:0000256" key="6">
    <source>
        <dbReference type="ARBA" id="ARBA00022824"/>
    </source>
</evidence>
<dbReference type="Proteomes" id="UP000078561">
    <property type="component" value="Unassembled WGS sequence"/>
</dbReference>
<evidence type="ECO:0000256" key="2">
    <source>
        <dbReference type="ARBA" id="ARBA00004687"/>
    </source>
</evidence>
<dbReference type="OMA" id="ALWHLWI"/>
<comment type="subcellular location">
    <subcellularLocation>
        <location evidence="1">Endoplasmic reticulum membrane</location>
        <topology evidence="1">Multi-pass membrane protein</topology>
    </subcellularLocation>
</comment>
<dbReference type="AlphaFoldDB" id="A0A163JQ15"/>
<evidence type="ECO:0008006" key="12">
    <source>
        <dbReference type="Google" id="ProtNLM"/>
    </source>
</evidence>
<dbReference type="PANTHER" id="PTHR13121:SF0">
    <property type="entry name" value="PHOSPHATIDYLINOSITOL GLYCAN ANCHOR BIOSYNTHESIS CLASS U PROTEIN"/>
    <property type="match status" value="1"/>
</dbReference>
<comment type="pathway">
    <text evidence="2">Glycolipid biosynthesis; glycosylphosphatidylinositol-anchor biosynthesis.</text>
</comment>
<accession>A0A163JQ15</accession>
<feature type="transmembrane region" description="Helical" evidence="9">
    <location>
        <begin position="18"/>
        <end position="37"/>
    </location>
</feature>
<evidence type="ECO:0000256" key="3">
    <source>
        <dbReference type="ARBA" id="ARBA00010026"/>
    </source>
</evidence>
<evidence type="ECO:0000256" key="9">
    <source>
        <dbReference type="SAM" id="Phobius"/>
    </source>
</evidence>
<feature type="transmembrane region" description="Helical" evidence="9">
    <location>
        <begin position="187"/>
        <end position="210"/>
    </location>
</feature>
<organism evidence="10">
    <name type="scientific">Absidia glauca</name>
    <name type="common">Pin mould</name>
    <dbReference type="NCBI Taxonomy" id="4829"/>
    <lineage>
        <taxon>Eukaryota</taxon>
        <taxon>Fungi</taxon>
        <taxon>Fungi incertae sedis</taxon>
        <taxon>Mucoromycota</taxon>
        <taxon>Mucoromycotina</taxon>
        <taxon>Mucoromycetes</taxon>
        <taxon>Mucorales</taxon>
        <taxon>Cunninghamellaceae</taxon>
        <taxon>Absidia</taxon>
    </lineage>
</organism>
<keyword evidence="8 9" id="KW-0472">Membrane</keyword>
<evidence type="ECO:0000313" key="11">
    <source>
        <dbReference type="Proteomes" id="UP000078561"/>
    </source>
</evidence>
<feature type="transmembrane region" description="Helical" evidence="9">
    <location>
        <begin position="375"/>
        <end position="399"/>
    </location>
</feature>
<feature type="transmembrane region" description="Helical" evidence="9">
    <location>
        <begin position="274"/>
        <end position="295"/>
    </location>
</feature>
<dbReference type="FunCoup" id="A0A163JQ15">
    <property type="interactions" value="605"/>
</dbReference>
<feature type="transmembrane region" description="Helical" evidence="9">
    <location>
        <begin position="216"/>
        <end position="237"/>
    </location>
</feature>
<sequence>MPPAQTLPPPYLLSRNTLLLYGGAIAIRLALFSIPAISETLLQRVELATPVTSFKRLTEGTFLYQSHVPPYDGGVYHQAPLLLVVFSFLFQLPQVTLSLLYSLIDIVIAHTLQKITILKQQREVDLPRLAVEEKLALIDPTTVAALYLFNPLSILSCVSRSTILFTNLSVIMALFSGLSGRFSFSMMWIALGSYFSVYPAMLVAPLLLMLPGQTKMIALTTFGGSLLILLGLSRLAVGSWDFINATYGVILFLPDLTPNVGMFWYFFIEIFDQFRSFFLMVFQFHTFIFVAPLCIRFRHRPVFVLTILCGIIAVFKSYPSVGDVTLYLALVPVHDELFKYCRYGFLVANLFLYSSVLAPIFWHLWIYAGSGNANFYYAITLVYNLGQVMLLIDLVYAMLRREFDVANPEAIGKQVIHK</sequence>
<feature type="transmembrane region" description="Helical" evidence="9">
    <location>
        <begin position="350"/>
        <end position="368"/>
    </location>
</feature>